<protein>
    <submittedName>
        <fullName evidence="1">Uncharacterized protein</fullName>
    </submittedName>
</protein>
<organism evidence="1 2">
    <name type="scientific">Melastoma candidum</name>
    <dbReference type="NCBI Taxonomy" id="119954"/>
    <lineage>
        <taxon>Eukaryota</taxon>
        <taxon>Viridiplantae</taxon>
        <taxon>Streptophyta</taxon>
        <taxon>Embryophyta</taxon>
        <taxon>Tracheophyta</taxon>
        <taxon>Spermatophyta</taxon>
        <taxon>Magnoliopsida</taxon>
        <taxon>eudicotyledons</taxon>
        <taxon>Gunneridae</taxon>
        <taxon>Pentapetalae</taxon>
        <taxon>rosids</taxon>
        <taxon>malvids</taxon>
        <taxon>Myrtales</taxon>
        <taxon>Melastomataceae</taxon>
        <taxon>Melastomatoideae</taxon>
        <taxon>Melastomateae</taxon>
        <taxon>Melastoma</taxon>
    </lineage>
</organism>
<gene>
    <name evidence="1" type="ORF">MLD38_021840</name>
</gene>
<comment type="caution">
    <text evidence="1">The sequence shown here is derived from an EMBL/GenBank/DDBJ whole genome shotgun (WGS) entry which is preliminary data.</text>
</comment>
<accession>A0ACB9QL79</accession>
<dbReference type="Proteomes" id="UP001057402">
    <property type="component" value="Chromosome 6"/>
</dbReference>
<dbReference type="EMBL" id="CM042885">
    <property type="protein sequence ID" value="KAI4365899.1"/>
    <property type="molecule type" value="Genomic_DNA"/>
</dbReference>
<proteinExistence type="predicted"/>
<reference evidence="2" key="1">
    <citation type="journal article" date="2023" name="Front. Plant Sci.">
        <title>Chromosomal-level genome assembly of Melastoma candidum provides insights into trichome evolution.</title>
        <authorList>
            <person name="Zhong Y."/>
            <person name="Wu W."/>
            <person name="Sun C."/>
            <person name="Zou P."/>
            <person name="Liu Y."/>
            <person name="Dai S."/>
            <person name="Zhou R."/>
        </authorList>
    </citation>
    <scope>NUCLEOTIDE SEQUENCE [LARGE SCALE GENOMIC DNA]</scope>
</reference>
<name>A0ACB9QL79_9MYRT</name>
<evidence type="ECO:0000313" key="2">
    <source>
        <dbReference type="Proteomes" id="UP001057402"/>
    </source>
</evidence>
<sequence>MDKHIELSYCSFEGFKVLARNYHNLEKHAMFDRVQQLLAQVKMTPADIAEHLMPKSPTDEGDKCLSRLIQALEEAEAAAICTSKGSPSEDPNRDAEESAM</sequence>
<evidence type="ECO:0000313" key="1">
    <source>
        <dbReference type="EMBL" id="KAI4365899.1"/>
    </source>
</evidence>
<keyword evidence="2" id="KW-1185">Reference proteome</keyword>